<dbReference type="PROSITE" id="PS00198">
    <property type="entry name" value="4FE4S_FER_1"/>
    <property type="match status" value="1"/>
</dbReference>
<evidence type="ECO:0000256" key="2">
    <source>
        <dbReference type="ARBA" id="ARBA00022723"/>
    </source>
</evidence>
<feature type="domain" description="4Fe-4S ferredoxin-type" evidence="5">
    <location>
        <begin position="82"/>
        <end position="111"/>
    </location>
</feature>
<feature type="domain" description="4Fe-4S ferredoxin-type" evidence="5">
    <location>
        <begin position="4"/>
        <end position="33"/>
    </location>
</feature>
<dbReference type="InterPro" id="IPR050954">
    <property type="entry name" value="ET_IronSulfur_Cluster-Binding"/>
</dbReference>
<dbReference type="AlphaFoldDB" id="A0A1F7SM55"/>
<dbReference type="PANTHER" id="PTHR43177">
    <property type="entry name" value="PROTEIN NRFC"/>
    <property type="match status" value="1"/>
</dbReference>
<dbReference type="EMBL" id="MGDI01000005">
    <property type="protein sequence ID" value="OGL54860.1"/>
    <property type="molecule type" value="Genomic_DNA"/>
</dbReference>
<dbReference type="SUPFAM" id="SSF54862">
    <property type="entry name" value="4Fe-4S ferredoxins"/>
    <property type="match status" value="1"/>
</dbReference>
<keyword evidence="2" id="KW-0479">Metal-binding</keyword>
<evidence type="ECO:0000313" key="6">
    <source>
        <dbReference type="EMBL" id="OGL54860.1"/>
    </source>
</evidence>
<reference evidence="6 7" key="1">
    <citation type="journal article" date="2016" name="Nat. Commun.">
        <title>Thousands of microbial genomes shed light on interconnected biogeochemical processes in an aquifer system.</title>
        <authorList>
            <person name="Anantharaman K."/>
            <person name="Brown C.T."/>
            <person name="Hug L.A."/>
            <person name="Sharon I."/>
            <person name="Castelle C.J."/>
            <person name="Probst A.J."/>
            <person name="Thomas B.C."/>
            <person name="Singh A."/>
            <person name="Wilkins M.J."/>
            <person name="Karaoz U."/>
            <person name="Brodie E.L."/>
            <person name="Williams K.H."/>
            <person name="Hubbard S.S."/>
            <person name="Banfield J.F."/>
        </authorList>
    </citation>
    <scope>NUCLEOTIDE SEQUENCE [LARGE SCALE GENOMIC DNA]</scope>
</reference>
<dbReference type="GO" id="GO:0051539">
    <property type="term" value="F:4 iron, 4 sulfur cluster binding"/>
    <property type="evidence" value="ECO:0007669"/>
    <property type="project" value="UniProtKB-KW"/>
</dbReference>
<keyword evidence="1" id="KW-0004">4Fe-4S</keyword>
<dbReference type="InterPro" id="IPR017896">
    <property type="entry name" value="4Fe4S_Fe-S-bd"/>
</dbReference>
<accession>A0A1F7SM55</accession>
<evidence type="ECO:0000313" key="7">
    <source>
        <dbReference type="Proteomes" id="UP000178082"/>
    </source>
</evidence>
<dbReference type="PANTHER" id="PTHR43177:SF3">
    <property type="entry name" value="PROTEIN NRFC HOMOLOG"/>
    <property type="match status" value="1"/>
</dbReference>
<dbReference type="InterPro" id="IPR017900">
    <property type="entry name" value="4Fe4S_Fe_S_CS"/>
</dbReference>
<dbReference type="Gene3D" id="3.30.70.20">
    <property type="match status" value="2"/>
</dbReference>
<keyword evidence="4" id="KW-0411">Iron-sulfur</keyword>
<proteinExistence type="predicted"/>
<organism evidence="6 7">
    <name type="scientific">Candidatus Schekmanbacteria bacterium RIFCSPLOWO2_12_FULL_38_15</name>
    <dbReference type="NCBI Taxonomy" id="1817883"/>
    <lineage>
        <taxon>Bacteria</taxon>
        <taxon>Candidatus Schekmaniibacteriota</taxon>
    </lineage>
</organism>
<evidence type="ECO:0000256" key="4">
    <source>
        <dbReference type="ARBA" id="ARBA00023014"/>
    </source>
</evidence>
<gene>
    <name evidence="6" type="ORF">A3G31_01930</name>
</gene>
<keyword evidence="3" id="KW-0408">Iron</keyword>
<dbReference type="Proteomes" id="UP000178082">
    <property type="component" value="Unassembled WGS sequence"/>
</dbReference>
<dbReference type="STRING" id="1817883.A3G31_01930"/>
<evidence type="ECO:0000259" key="5">
    <source>
        <dbReference type="PROSITE" id="PS51379"/>
    </source>
</evidence>
<comment type="caution">
    <text evidence="6">The sequence shown here is derived from an EMBL/GenBank/DDBJ whole genome shotgun (WGS) entry which is preliminary data.</text>
</comment>
<dbReference type="Pfam" id="PF13247">
    <property type="entry name" value="Fer4_11"/>
    <property type="match status" value="1"/>
</dbReference>
<dbReference type="CDD" id="cd16371">
    <property type="entry name" value="DMSOR_beta_like"/>
    <property type="match status" value="1"/>
</dbReference>
<evidence type="ECO:0000256" key="3">
    <source>
        <dbReference type="ARBA" id="ARBA00023004"/>
    </source>
</evidence>
<evidence type="ECO:0000256" key="1">
    <source>
        <dbReference type="ARBA" id="ARBA00022485"/>
    </source>
</evidence>
<protein>
    <recommendedName>
        <fullName evidence="5">4Fe-4S ferredoxin-type domain-containing protein</fullName>
    </recommendedName>
</protein>
<name>A0A1F7SM55_9BACT</name>
<feature type="domain" description="4Fe-4S ferredoxin-type" evidence="5">
    <location>
        <begin position="50"/>
        <end position="80"/>
    </location>
</feature>
<dbReference type="GO" id="GO:0046872">
    <property type="term" value="F:metal ion binding"/>
    <property type="evidence" value="ECO:0007669"/>
    <property type="project" value="UniProtKB-KW"/>
</dbReference>
<sequence length="185" mass="19807">MSQLGFTINLAKCAGCRACAVACNAELNTVKGTRYRAVIEKQGGTETEPKRLFVTMSCFHCEEPACLKSCPVEAISKDANFGVVLIDDSKCIGCKYCATVCPYGAPRFNGSTKKMEKCSLCAHRVLNSAGSALTGLKPACVNTCIGKALSFGEDVGNTGTVPEKFSSRSYTNPSVTFEWGWITAW</sequence>
<dbReference type="PROSITE" id="PS51379">
    <property type="entry name" value="4FE4S_FER_2"/>
    <property type="match status" value="3"/>
</dbReference>